<dbReference type="EMBL" id="MRZV01000987">
    <property type="protein sequence ID" value="PIK41804.1"/>
    <property type="molecule type" value="Genomic_DNA"/>
</dbReference>
<protein>
    <submittedName>
        <fullName evidence="1">Uncharacterized protein</fullName>
    </submittedName>
</protein>
<organism evidence="1 2">
    <name type="scientific">Stichopus japonicus</name>
    <name type="common">Sea cucumber</name>
    <dbReference type="NCBI Taxonomy" id="307972"/>
    <lineage>
        <taxon>Eukaryota</taxon>
        <taxon>Metazoa</taxon>
        <taxon>Echinodermata</taxon>
        <taxon>Eleutherozoa</taxon>
        <taxon>Echinozoa</taxon>
        <taxon>Holothuroidea</taxon>
        <taxon>Aspidochirotacea</taxon>
        <taxon>Aspidochirotida</taxon>
        <taxon>Stichopodidae</taxon>
        <taxon>Apostichopus</taxon>
    </lineage>
</organism>
<dbReference type="AlphaFoldDB" id="A0A2G8K1D4"/>
<accession>A0A2G8K1D4</accession>
<dbReference type="Proteomes" id="UP000230750">
    <property type="component" value="Unassembled WGS sequence"/>
</dbReference>
<gene>
    <name evidence="1" type="ORF">BSL78_21341</name>
</gene>
<sequence length="186" mass="21345">MVKRLTPPEHLVRDSVQFSKARKVSPIRHKPPWAVQKYRPMGGSAAMIPTSSQNKSKRVRDLRYKWHSLQNRYPPLDFKGISNGTTGNSQWNKPSASITKVKENEKTGNSQWNKPSASITKVKELNGEDQNGMTLVSQDLNRRTCSQEEIQRKRQEALARKKEKENIFGNHGMSLRNRTFSKNTDI</sequence>
<comment type="caution">
    <text evidence="1">The sequence shown here is derived from an EMBL/GenBank/DDBJ whole genome shotgun (WGS) entry which is preliminary data.</text>
</comment>
<evidence type="ECO:0000313" key="2">
    <source>
        <dbReference type="Proteomes" id="UP000230750"/>
    </source>
</evidence>
<evidence type="ECO:0000313" key="1">
    <source>
        <dbReference type="EMBL" id="PIK41804.1"/>
    </source>
</evidence>
<proteinExistence type="predicted"/>
<reference evidence="1 2" key="1">
    <citation type="journal article" date="2017" name="PLoS Biol.">
        <title>The sea cucumber genome provides insights into morphological evolution and visceral regeneration.</title>
        <authorList>
            <person name="Zhang X."/>
            <person name="Sun L."/>
            <person name="Yuan J."/>
            <person name="Sun Y."/>
            <person name="Gao Y."/>
            <person name="Zhang L."/>
            <person name="Li S."/>
            <person name="Dai H."/>
            <person name="Hamel J.F."/>
            <person name="Liu C."/>
            <person name="Yu Y."/>
            <person name="Liu S."/>
            <person name="Lin W."/>
            <person name="Guo K."/>
            <person name="Jin S."/>
            <person name="Xu P."/>
            <person name="Storey K.B."/>
            <person name="Huan P."/>
            <person name="Zhang T."/>
            <person name="Zhou Y."/>
            <person name="Zhang J."/>
            <person name="Lin C."/>
            <person name="Li X."/>
            <person name="Xing L."/>
            <person name="Huo D."/>
            <person name="Sun M."/>
            <person name="Wang L."/>
            <person name="Mercier A."/>
            <person name="Li F."/>
            <person name="Yang H."/>
            <person name="Xiang J."/>
        </authorList>
    </citation>
    <scope>NUCLEOTIDE SEQUENCE [LARGE SCALE GENOMIC DNA]</scope>
    <source>
        <strain evidence="1">Shaxun</strain>
        <tissue evidence="1">Muscle</tissue>
    </source>
</reference>
<keyword evidence="2" id="KW-1185">Reference proteome</keyword>
<name>A0A2G8K1D4_STIJA</name>